<dbReference type="PANTHER" id="PTHR19328">
    <property type="entry name" value="HEDGEHOG-INTERACTING PROTEIN"/>
    <property type="match status" value="1"/>
</dbReference>
<evidence type="ECO:0000256" key="1">
    <source>
        <dbReference type="SAM" id="MobiDB-lite"/>
    </source>
</evidence>
<evidence type="ECO:0000259" key="2">
    <source>
        <dbReference type="Pfam" id="PF07995"/>
    </source>
</evidence>
<dbReference type="RefSeq" id="WP_203986898.1">
    <property type="nucleotide sequence ID" value="NZ_BOPG01000004.1"/>
</dbReference>
<dbReference type="EMBL" id="BOPG01000004">
    <property type="protein sequence ID" value="GIJ53109.1"/>
    <property type="molecule type" value="Genomic_DNA"/>
</dbReference>
<name>A0A8J4DWQ8_9ACTN</name>
<feature type="domain" description="Glucose/Sorbosone dehydrogenase" evidence="2">
    <location>
        <begin position="88"/>
        <end position="382"/>
    </location>
</feature>
<protein>
    <submittedName>
        <fullName evidence="3">Oxidoreductase</fullName>
    </submittedName>
</protein>
<accession>A0A8J4DWQ8</accession>
<dbReference type="Proteomes" id="UP000612585">
    <property type="component" value="Unassembled WGS sequence"/>
</dbReference>
<sequence>MTSGGRPGLAGAPATLGRVKAPRLRFRRSAAAAAIAATVVVGGCAFGDPPPDEAGTPPKLPTPSTASSGPDEEAELNIASTVIAQNLAVPWAIAFLPDGSALVTERDNRRIVKLGPEQNADGLVVTPVQTIEEAYSGGEGGLMGIALSPTYDTDKTLFIYYTTRTDNRIAKLVLGQPPTPIVTGIPVSGIHNGGQIKFGPDGFLYAGTGDASNSGLSQDVNSLGGKILRMTADGQPAPGNPFGNLVWSFGHRNVQGFAWAKNGRMFATEFGQNTWDEVNAVEAGKNYGWPTVEGIGQNPAFVDPIVQWKTDEASCSGAAMLENVYITACLRGERVWMVQTTATGGTLGAPKSVLNKSYGRLRAAVVAPDGSIWISTSNKDGRGSPKPEDDRIIRVIIANAGEAGKG</sequence>
<dbReference type="AlphaFoldDB" id="A0A8J4DWQ8"/>
<proteinExistence type="predicted"/>
<dbReference type="InterPro" id="IPR012938">
    <property type="entry name" value="Glc/Sorbosone_DH"/>
</dbReference>
<dbReference type="SUPFAM" id="SSF50952">
    <property type="entry name" value="Soluble quinoprotein glucose dehydrogenase"/>
    <property type="match status" value="1"/>
</dbReference>
<organism evidence="3 4">
    <name type="scientific">Virgisporangium aurantiacum</name>
    <dbReference type="NCBI Taxonomy" id="175570"/>
    <lineage>
        <taxon>Bacteria</taxon>
        <taxon>Bacillati</taxon>
        <taxon>Actinomycetota</taxon>
        <taxon>Actinomycetes</taxon>
        <taxon>Micromonosporales</taxon>
        <taxon>Micromonosporaceae</taxon>
        <taxon>Virgisporangium</taxon>
    </lineage>
</organism>
<reference evidence="3" key="1">
    <citation type="submission" date="2021-01" db="EMBL/GenBank/DDBJ databases">
        <title>Whole genome shotgun sequence of Virgisporangium aurantiacum NBRC 16421.</title>
        <authorList>
            <person name="Komaki H."/>
            <person name="Tamura T."/>
        </authorList>
    </citation>
    <scope>NUCLEOTIDE SEQUENCE</scope>
    <source>
        <strain evidence="3">NBRC 16421</strain>
    </source>
</reference>
<comment type="caution">
    <text evidence="3">The sequence shown here is derived from an EMBL/GenBank/DDBJ whole genome shotgun (WGS) entry which is preliminary data.</text>
</comment>
<dbReference type="PANTHER" id="PTHR19328:SF13">
    <property type="entry name" value="HIPL1 PROTEIN"/>
    <property type="match status" value="1"/>
</dbReference>
<dbReference type="InterPro" id="IPR011042">
    <property type="entry name" value="6-blade_b-propeller_TolB-like"/>
</dbReference>
<dbReference type="Pfam" id="PF07995">
    <property type="entry name" value="GSDH"/>
    <property type="match status" value="1"/>
</dbReference>
<feature type="region of interest" description="Disordered" evidence="1">
    <location>
        <begin position="48"/>
        <end position="72"/>
    </location>
</feature>
<dbReference type="Gene3D" id="2.120.10.30">
    <property type="entry name" value="TolB, C-terminal domain"/>
    <property type="match status" value="1"/>
</dbReference>
<dbReference type="InterPro" id="IPR011041">
    <property type="entry name" value="Quinoprot_gluc/sorb_DH_b-prop"/>
</dbReference>
<keyword evidence="4" id="KW-1185">Reference proteome</keyword>
<gene>
    <name evidence="3" type="ORF">Vau01_006250</name>
</gene>
<evidence type="ECO:0000313" key="3">
    <source>
        <dbReference type="EMBL" id="GIJ53109.1"/>
    </source>
</evidence>
<evidence type="ECO:0000313" key="4">
    <source>
        <dbReference type="Proteomes" id="UP000612585"/>
    </source>
</evidence>